<keyword evidence="2" id="KW-1185">Reference proteome</keyword>
<organism evidence="1 2">
    <name type="scientific">Iodobacter ciconiae</name>
    <dbReference type="NCBI Taxonomy" id="2496266"/>
    <lineage>
        <taxon>Bacteria</taxon>
        <taxon>Pseudomonadati</taxon>
        <taxon>Pseudomonadota</taxon>
        <taxon>Betaproteobacteria</taxon>
        <taxon>Neisseriales</taxon>
        <taxon>Chitinibacteraceae</taxon>
        <taxon>Iodobacter</taxon>
    </lineage>
</organism>
<protein>
    <submittedName>
        <fullName evidence="1">Type VI secretion system-associated protein TagF</fullName>
    </submittedName>
</protein>
<gene>
    <name evidence="1" type="primary">tagF</name>
    <name evidence="1" type="ORF">EJO50_01805</name>
</gene>
<dbReference type="Proteomes" id="UP000282438">
    <property type="component" value="Chromosome"/>
</dbReference>
<dbReference type="EMBL" id="CP034433">
    <property type="protein sequence ID" value="AZN35334.1"/>
    <property type="molecule type" value="Genomic_DNA"/>
</dbReference>
<dbReference type="OrthoDB" id="9801841at2"/>
<dbReference type="InterPro" id="IPR038225">
    <property type="entry name" value="TagF_sf"/>
</dbReference>
<evidence type="ECO:0000313" key="2">
    <source>
        <dbReference type="Proteomes" id="UP000282438"/>
    </source>
</evidence>
<dbReference type="Gene3D" id="3.40.1730.10">
    <property type="entry name" value="pa0076 domain"/>
    <property type="match status" value="1"/>
</dbReference>
<reference evidence="1 2" key="1">
    <citation type="submission" date="2018-12" db="EMBL/GenBank/DDBJ databases">
        <title>Complete genome sequence of Iodobacter sp. H11R3.</title>
        <authorList>
            <person name="Bae J.-W."/>
        </authorList>
    </citation>
    <scope>NUCLEOTIDE SEQUENCE [LARGE SCALE GENOMIC DNA]</scope>
    <source>
        <strain evidence="1 2">H11R3</strain>
    </source>
</reference>
<accession>A0A3S8ZPE1</accession>
<dbReference type="NCBIfam" id="TIGR03373">
    <property type="entry name" value="VI_minor_4"/>
    <property type="match status" value="1"/>
</dbReference>
<name>A0A3S8ZPE1_9NEIS</name>
<dbReference type="Pfam" id="PF09867">
    <property type="entry name" value="TagF_N"/>
    <property type="match status" value="1"/>
</dbReference>
<sequence>MLNNFKRAQDLPMQYAIFGKLPRRADFIRINASHAVAQDVDQLLADSLKFVALRPDWQTRYMQTSGSEFLMHSRDLRGAFLGVTLPSHDEAQRYYPLVAGVCVPADVLLGNEAEFLLANELFFSGLKDQLRSAIDNSVEMIACRQFMEDQMSFGSRAAADLGLAAQLLERHMANTPATLLEQALNKVGRGDLESTLLAFAFYLQLSRRYGGSMASQMFLLPLPVGVGEEILGAAVWLSLCRAAIYAQGVSQINFAFIEQAGVRYLALTLNPLTDKQLGMLWGETIDPLQLVDVSDLNAPWRSHQSYAEASYILGRQLSDPTLSLLKLREIVVKITYGIS</sequence>
<proteinExistence type="predicted"/>
<dbReference type="InterPro" id="IPR017748">
    <property type="entry name" value="TagF"/>
</dbReference>
<evidence type="ECO:0000313" key="1">
    <source>
        <dbReference type="EMBL" id="AZN35334.1"/>
    </source>
</evidence>
<dbReference type="AlphaFoldDB" id="A0A3S8ZPE1"/>
<dbReference type="KEGG" id="iod:EJO50_01805"/>